<reference evidence="1 2" key="1">
    <citation type="submission" date="2017-09" db="EMBL/GenBank/DDBJ databases">
        <authorList>
            <consortium name="International Durum Wheat Genome Sequencing Consortium (IDWGSC)"/>
            <person name="Milanesi L."/>
        </authorList>
    </citation>
    <scope>NUCLEOTIDE SEQUENCE [LARGE SCALE GENOMIC DNA]</scope>
    <source>
        <strain evidence="2">cv. Svevo</strain>
    </source>
</reference>
<dbReference type="Proteomes" id="UP000324705">
    <property type="component" value="Chromosome 7A"/>
</dbReference>
<dbReference type="EMBL" id="LT934123">
    <property type="protein sequence ID" value="VAI69281.1"/>
    <property type="molecule type" value="Genomic_DNA"/>
</dbReference>
<organism evidence="1 2">
    <name type="scientific">Triticum turgidum subsp. durum</name>
    <name type="common">Durum wheat</name>
    <name type="synonym">Triticum durum</name>
    <dbReference type="NCBI Taxonomy" id="4567"/>
    <lineage>
        <taxon>Eukaryota</taxon>
        <taxon>Viridiplantae</taxon>
        <taxon>Streptophyta</taxon>
        <taxon>Embryophyta</taxon>
        <taxon>Tracheophyta</taxon>
        <taxon>Spermatophyta</taxon>
        <taxon>Magnoliopsida</taxon>
        <taxon>Liliopsida</taxon>
        <taxon>Poales</taxon>
        <taxon>Poaceae</taxon>
        <taxon>BOP clade</taxon>
        <taxon>Pooideae</taxon>
        <taxon>Triticodae</taxon>
        <taxon>Triticeae</taxon>
        <taxon>Triticinae</taxon>
        <taxon>Triticum</taxon>
    </lineage>
</organism>
<protein>
    <submittedName>
        <fullName evidence="1">Uncharacterized protein</fullName>
    </submittedName>
</protein>
<sequence length="138" mass="15544">MHTMEFSDVDLPPDHRGMGRSVIVEASEGKLGMLTKLYDQDTENDPFWLTYSVLRNNQWHWEKDIPMPVKRAILVGVAGGYLLLDVLYTTPSQEDLKFGYFSVDLKTLQVELFARLSKAISAGHLYAGFPPSLSPPTI</sequence>
<dbReference type="PANTHER" id="PTHR31264">
    <property type="entry name" value="OS07G0554500 PROTEIN-RELATED"/>
    <property type="match status" value="1"/>
</dbReference>
<gene>
    <name evidence="1" type="ORF">TRITD_7Av1G014090</name>
</gene>
<name>A0A9R1BI04_TRITD</name>
<keyword evidence="2" id="KW-1185">Reference proteome</keyword>
<dbReference type="AlphaFoldDB" id="A0A9R1BI04"/>
<dbReference type="OMA" id="LFVHRWS"/>
<dbReference type="PANTHER" id="PTHR31264:SF32">
    <property type="entry name" value="F-BOX DOMAIN-CONTAINING PROTEIN"/>
    <property type="match status" value="1"/>
</dbReference>
<accession>A0A9R1BI04</accession>
<dbReference type="Gramene" id="TRITD7Av1G014090.1">
    <property type="protein sequence ID" value="TRITD7Av1G014090.1"/>
    <property type="gene ID" value="TRITD7Av1G014090"/>
</dbReference>
<proteinExistence type="predicted"/>
<evidence type="ECO:0000313" key="1">
    <source>
        <dbReference type="EMBL" id="VAI69281.1"/>
    </source>
</evidence>
<evidence type="ECO:0000313" key="2">
    <source>
        <dbReference type="Proteomes" id="UP000324705"/>
    </source>
</evidence>